<comment type="caution">
    <text evidence="1">The sequence shown here is derived from an EMBL/GenBank/DDBJ whole genome shotgun (WGS) entry which is preliminary data.</text>
</comment>
<dbReference type="AlphaFoldDB" id="A0A2R6NUL8"/>
<gene>
    <name evidence="1" type="ORF">PHLCEN_2v8106</name>
</gene>
<evidence type="ECO:0000313" key="2">
    <source>
        <dbReference type="Proteomes" id="UP000186601"/>
    </source>
</evidence>
<dbReference type="InterPro" id="IPR013083">
    <property type="entry name" value="Znf_RING/FYVE/PHD"/>
</dbReference>
<dbReference type="Proteomes" id="UP000186601">
    <property type="component" value="Unassembled WGS sequence"/>
</dbReference>
<dbReference type="InterPro" id="IPR011011">
    <property type="entry name" value="Znf_FYVE_PHD"/>
</dbReference>
<evidence type="ECO:0000313" key="1">
    <source>
        <dbReference type="EMBL" id="PSR77007.1"/>
    </source>
</evidence>
<keyword evidence="2" id="KW-1185">Reference proteome</keyword>
<dbReference type="SUPFAM" id="SSF57903">
    <property type="entry name" value="FYVE/PHD zinc finger"/>
    <property type="match status" value="1"/>
</dbReference>
<dbReference type="OrthoDB" id="2804661at2759"/>
<organism evidence="1 2">
    <name type="scientific">Hermanssonia centrifuga</name>
    <dbReference type="NCBI Taxonomy" id="98765"/>
    <lineage>
        <taxon>Eukaryota</taxon>
        <taxon>Fungi</taxon>
        <taxon>Dikarya</taxon>
        <taxon>Basidiomycota</taxon>
        <taxon>Agaricomycotina</taxon>
        <taxon>Agaricomycetes</taxon>
        <taxon>Polyporales</taxon>
        <taxon>Meruliaceae</taxon>
        <taxon>Hermanssonia</taxon>
    </lineage>
</organism>
<proteinExistence type="predicted"/>
<protein>
    <recommendedName>
        <fullName evidence="3">Zinc finger PHD-type domain-containing protein</fullName>
    </recommendedName>
</protein>
<accession>A0A2R6NUL8</accession>
<reference evidence="1 2" key="1">
    <citation type="submission" date="2018-02" db="EMBL/GenBank/DDBJ databases">
        <title>Genome sequence of the basidiomycete white-rot fungus Phlebia centrifuga.</title>
        <authorList>
            <person name="Granchi Z."/>
            <person name="Peng M."/>
            <person name="de Vries R.P."/>
            <person name="Hilden K."/>
            <person name="Makela M.R."/>
            <person name="Grigoriev I."/>
            <person name="Riley R."/>
        </authorList>
    </citation>
    <scope>NUCLEOTIDE SEQUENCE [LARGE SCALE GENOMIC DNA]</scope>
    <source>
        <strain evidence="1 2">FBCC195</strain>
    </source>
</reference>
<dbReference type="Gene3D" id="3.30.40.10">
    <property type="entry name" value="Zinc/RING finger domain, C3HC4 (zinc finger)"/>
    <property type="match status" value="1"/>
</dbReference>
<dbReference type="EMBL" id="MLYV02000818">
    <property type="protein sequence ID" value="PSR77007.1"/>
    <property type="molecule type" value="Genomic_DNA"/>
</dbReference>
<evidence type="ECO:0008006" key="3">
    <source>
        <dbReference type="Google" id="ProtNLM"/>
    </source>
</evidence>
<sequence>MAPPQSVIPPVKQETPSIVAYPHPLVSINPPLPDDRLDRSGKPFQAIPDKDPLAVPLPLSHCPTTSITPLREPEPVKLQAQTPRALHSQTNLPSKTPVTASASIQWDNWPDGNFTRDMTSVEFQESLQCMVHWSHETSGSSRGSEYAETVSKGRKSFRRCNGIIQCDNPDCSRILRPCAKTAGRERQLACPCECKPGARLQHFTCQARWTITTMAHGRRHFEHRGHHSHPRLTHQLHLSGTEKAEFEALVLANPTAGPLELCVGVRSIKGTGKSAADIAPPFLNKDRIKVERNSIRKGPHGDLKTLDASLVEFNQFCSDEDFVRPDPTIGPVSVISMQTAAMRSELIKELPIEDDAVNGIITDAAHGFWQDRKQLLIVLDFSEAERGGFISAYTAFWIEEGSRRSADGLRAAAEKLLKGCRQHFSSGVTRIGRNSGIIPPEQATIFRKMAHSLLDLPTVAEFQQHARRLLRTFPKIKNWLEWWTREAHASMLFIAHRKMDPILWDELPQTTNAEEAMHAKIYAAVGRRHSLMNGLRSLLGFCRYYERLQAGALAGTKIRYGEAERWKRIAKLTGQTKRMVAMKKTRYRYKNDGRPPDTSKTLLAKAKYKVVGKSRRGRLSPLSKSLHIHSPHLHTTITAFAPLTSASESRQSSKMPDGEIKELPYEDQAQTRTSNPILVTYASDDSELDDLSLGLSRYPSYPWKENSCWLDSALEIIYQVVMRDFASFEDRFSVVNMNSPLYQLYRLLDLRRGVYRDRNSENNQPTYLAIQRDAFRSVLHNTGEPRYPIVASLSSLETVFGWLGELLRHAEKEKENDFVQTYFKAYSLELRTCVTPRKPRDTHYRLQSQPQQKFFFQLTPHMHEIYGGSIENWLKALVAIKKGSGGNNSSAPCWRQKDEVVFCENSTSISTVFLSLPVMLAIEIDDTEQQWDVPDNICLMAKRGERHGFTYELVGRIFHSPTNAHFTTRFHAKLDSGRAKAPMYDHDGLKNHGYAEKHPHADIKSYLAGLDSSIKPREGYRSRYIIYNLRGGTAAQQAFFSHQVQMLNKVHRVELATGKFESNILEHLPDHEAKLEKPGVYLLGDQVRTTWLSNTGMHRWREYAVNSMDTSSKIMLPLQFSGEAVAEAGGTAYPASPTDSLSTPLAPDVEAVVNRADYGPHPNSGVSNRSGSPFSLDCRCGKIGDGLDAEINEGLEVIECDSCGSWSHIACQRGGRASTVPNTRRANFKFKCDICSGNPFGLPP</sequence>
<dbReference type="STRING" id="98765.A0A2R6NUL8"/>
<name>A0A2R6NUL8_9APHY</name>